<organism evidence="8 9">
    <name type="scientific">Desulfoferula mesophila</name>
    <dbReference type="NCBI Taxonomy" id="3058419"/>
    <lineage>
        <taxon>Bacteria</taxon>
        <taxon>Pseudomonadati</taxon>
        <taxon>Thermodesulfobacteriota</taxon>
        <taxon>Desulfarculia</taxon>
        <taxon>Desulfarculales</taxon>
        <taxon>Desulfarculaceae</taxon>
        <taxon>Desulfoferula</taxon>
    </lineage>
</organism>
<dbReference type="EMBL" id="AP028679">
    <property type="protein sequence ID" value="BEQ16859.1"/>
    <property type="molecule type" value="Genomic_DNA"/>
</dbReference>
<dbReference type="Gene3D" id="1.10.1060.10">
    <property type="entry name" value="Alpha-helical ferredoxin"/>
    <property type="match status" value="1"/>
</dbReference>
<keyword evidence="9" id="KW-1185">Reference proteome</keyword>
<evidence type="ECO:0000313" key="8">
    <source>
        <dbReference type="EMBL" id="BEQ16859.1"/>
    </source>
</evidence>
<dbReference type="InterPro" id="IPR017900">
    <property type="entry name" value="4Fe4S_Fe_S_CS"/>
</dbReference>
<dbReference type="GO" id="GO:0051539">
    <property type="term" value="F:4 iron, 4 sulfur cluster binding"/>
    <property type="evidence" value="ECO:0007669"/>
    <property type="project" value="UniProtKB-KW"/>
</dbReference>
<evidence type="ECO:0000256" key="6">
    <source>
        <dbReference type="ARBA" id="ARBA00023014"/>
    </source>
</evidence>
<dbReference type="RefSeq" id="WP_338603310.1">
    <property type="nucleotide sequence ID" value="NZ_AP028679.1"/>
</dbReference>
<dbReference type="GO" id="GO:0046872">
    <property type="term" value="F:metal ion binding"/>
    <property type="evidence" value="ECO:0007669"/>
    <property type="project" value="UniProtKB-KW"/>
</dbReference>
<dbReference type="Pfam" id="PF13183">
    <property type="entry name" value="Fer4_8"/>
    <property type="match status" value="1"/>
</dbReference>
<keyword evidence="2" id="KW-0004">4Fe-4S</keyword>
<keyword evidence="6" id="KW-0411">Iron-sulfur</keyword>
<evidence type="ECO:0000256" key="3">
    <source>
        <dbReference type="ARBA" id="ARBA00022723"/>
    </source>
</evidence>
<dbReference type="Pfam" id="PF02754">
    <property type="entry name" value="CCG"/>
    <property type="match status" value="1"/>
</dbReference>
<evidence type="ECO:0000256" key="4">
    <source>
        <dbReference type="ARBA" id="ARBA00022982"/>
    </source>
</evidence>
<dbReference type="PROSITE" id="PS51379">
    <property type="entry name" value="4FE4S_FER_2"/>
    <property type="match status" value="1"/>
</dbReference>
<keyword evidence="1" id="KW-0813">Transport</keyword>
<accession>A0AAU9EPA9</accession>
<dbReference type="InterPro" id="IPR009051">
    <property type="entry name" value="Helical_ferredxn"/>
</dbReference>
<name>A0AAU9EPA9_9BACT</name>
<dbReference type="GO" id="GO:0016491">
    <property type="term" value="F:oxidoreductase activity"/>
    <property type="evidence" value="ECO:0007669"/>
    <property type="project" value="UniProtKB-ARBA"/>
</dbReference>
<dbReference type="PROSITE" id="PS00198">
    <property type="entry name" value="4FE4S_FER_1"/>
    <property type="match status" value="1"/>
</dbReference>
<proteinExistence type="predicted"/>
<gene>
    <name evidence="8" type="ORF">FAK_39250</name>
</gene>
<keyword evidence="3" id="KW-0479">Metal-binding</keyword>
<evidence type="ECO:0000313" key="9">
    <source>
        <dbReference type="Proteomes" id="UP001366166"/>
    </source>
</evidence>
<dbReference type="PANTHER" id="PTHR43551:SF1">
    <property type="entry name" value="HETERODISULFIDE REDUCTASE"/>
    <property type="match status" value="1"/>
</dbReference>
<dbReference type="Proteomes" id="UP001366166">
    <property type="component" value="Chromosome"/>
</dbReference>
<evidence type="ECO:0000256" key="2">
    <source>
        <dbReference type="ARBA" id="ARBA00022485"/>
    </source>
</evidence>
<keyword evidence="4" id="KW-0249">Electron transport</keyword>
<dbReference type="AlphaFoldDB" id="A0AAU9EPA9"/>
<keyword evidence="5" id="KW-0408">Iron</keyword>
<dbReference type="SUPFAM" id="SSF46548">
    <property type="entry name" value="alpha-helical ferredoxin"/>
    <property type="match status" value="1"/>
</dbReference>
<dbReference type="PANTHER" id="PTHR43551">
    <property type="entry name" value="FUMARATE REDUCTASE IRON-SULFUR SUBUNIT"/>
    <property type="match status" value="1"/>
</dbReference>
<dbReference type="KEGG" id="dmp:FAK_39250"/>
<dbReference type="InterPro" id="IPR017896">
    <property type="entry name" value="4Fe4S_Fe-S-bd"/>
</dbReference>
<evidence type="ECO:0000259" key="7">
    <source>
        <dbReference type="PROSITE" id="PS51379"/>
    </source>
</evidence>
<evidence type="ECO:0000256" key="1">
    <source>
        <dbReference type="ARBA" id="ARBA00022448"/>
    </source>
</evidence>
<feature type="domain" description="4Fe-4S ferredoxin-type" evidence="7">
    <location>
        <begin position="63"/>
        <end position="94"/>
    </location>
</feature>
<protein>
    <recommendedName>
        <fullName evidence="7">4Fe-4S ferredoxin-type domain-containing protein</fullName>
    </recommendedName>
</protein>
<reference evidence="9" key="1">
    <citation type="journal article" date="2023" name="Arch. Microbiol.">
        <title>Desulfoferula mesophilus gen. nov. sp. nov., a mesophilic sulfate-reducing bacterium isolated from a brackish lake sediment.</title>
        <authorList>
            <person name="Watanabe T."/>
            <person name="Yabe T."/>
            <person name="Tsuji J.M."/>
            <person name="Fukui M."/>
        </authorList>
    </citation>
    <scope>NUCLEOTIDE SEQUENCE [LARGE SCALE GENOMIC DNA]</scope>
    <source>
        <strain evidence="9">12FAK</strain>
    </source>
</reference>
<evidence type="ECO:0000256" key="5">
    <source>
        <dbReference type="ARBA" id="ARBA00023004"/>
    </source>
</evidence>
<sequence>MSELIRPQKLPEDVLEKLEGANLNLCLTCGTCSGGCPITGNPAEDMQGWDTRKVIRMLALGMLDEVVNSRFPWLCTGCGRCAAACPMGLDMPAIFGYMKSLRPRDKVPGILHKGVENVLNTGNNMAIPREDYLFTMADMGVEMAEDCCPGFYVPVDKQDADILFFPNSKEVFGDFEDMYWWWKIFYAAKENWTIPSKNWEAVDWGLFTGNYEATRILAQRKIDMMKEFNIGRMIMPDCGGGSYGCRNGMKMCEFDDPDNTTNFIYLYDYLVEIIKAGRIKLDKSVYAGKTFTWHDSCKHGRELESHFGHGYFDEPRWIISQCADNFVEVEPNRMNGNCCGAGGGNWPLPWEDDAAWHGRKKYESIKESGADVVVVACSNCHDQIMKRLPKYYDDYKYEVKYIWELVADCLVIEPWSEEEVAKGEAEAAAQWERLGVDLDMEF</sequence>
<dbReference type="InterPro" id="IPR004017">
    <property type="entry name" value="Cys_rich_dom"/>
</dbReference>